<dbReference type="InterPro" id="IPR005225">
    <property type="entry name" value="Small_GTP-bd"/>
</dbReference>
<protein>
    <recommendedName>
        <fullName evidence="6">Ras-domain-containing protein</fullName>
    </recommendedName>
</protein>
<dbReference type="InterPro" id="IPR001806">
    <property type="entry name" value="Small_GTPase"/>
</dbReference>
<dbReference type="FunFam" id="3.40.50.300:FF:001447">
    <property type="entry name" value="Ras-related protein Rab-1B"/>
    <property type="match status" value="1"/>
</dbReference>
<feature type="compositionally biased region" description="Polar residues" evidence="3">
    <location>
        <begin position="17"/>
        <end position="32"/>
    </location>
</feature>
<evidence type="ECO:0000256" key="3">
    <source>
        <dbReference type="SAM" id="MobiDB-lite"/>
    </source>
</evidence>
<dbReference type="OrthoDB" id="63533at2759"/>
<dbReference type="AlphaFoldDB" id="A0A9W6ZBD5"/>
<dbReference type="PROSITE" id="PS51419">
    <property type="entry name" value="RAB"/>
    <property type="match status" value="1"/>
</dbReference>
<dbReference type="SMART" id="SM00174">
    <property type="entry name" value="RHO"/>
    <property type="match status" value="1"/>
</dbReference>
<dbReference type="Proteomes" id="UP001165122">
    <property type="component" value="Unassembled WGS sequence"/>
</dbReference>
<dbReference type="EMBL" id="BRXW01000401">
    <property type="protein sequence ID" value="GMH51089.1"/>
    <property type="molecule type" value="Genomic_DNA"/>
</dbReference>
<dbReference type="GO" id="GO:0005525">
    <property type="term" value="F:GTP binding"/>
    <property type="evidence" value="ECO:0007669"/>
    <property type="project" value="UniProtKB-KW"/>
</dbReference>
<dbReference type="InterPro" id="IPR050227">
    <property type="entry name" value="Rab"/>
</dbReference>
<reference evidence="5" key="1">
    <citation type="journal article" date="2023" name="Commun. Biol.">
        <title>Genome analysis of Parmales, the sister group of diatoms, reveals the evolutionary specialization of diatoms from phago-mixotrophs to photoautotrophs.</title>
        <authorList>
            <person name="Ban H."/>
            <person name="Sato S."/>
            <person name="Yoshikawa S."/>
            <person name="Yamada K."/>
            <person name="Nakamura Y."/>
            <person name="Ichinomiya M."/>
            <person name="Sato N."/>
            <person name="Blanc-Mathieu R."/>
            <person name="Endo H."/>
            <person name="Kuwata A."/>
            <person name="Ogata H."/>
        </authorList>
    </citation>
    <scope>NUCLEOTIDE SEQUENCE [LARGE SCALE GENOMIC DNA]</scope>
    <source>
        <strain evidence="5">NIES 3700</strain>
    </source>
</reference>
<dbReference type="SMART" id="SM00173">
    <property type="entry name" value="RAS"/>
    <property type="match status" value="1"/>
</dbReference>
<proteinExistence type="predicted"/>
<dbReference type="InterPro" id="IPR027417">
    <property type="entry name" value="P-loop_NTPase"/>
</dbReference>
<dbReference type="PROSITE" id="PS51421">
    <property type="entry name" value="RAS"/>
    <property type="match status" value="1"/>
</dbReference>
<dbReference type="Pfam" id="PF00071">
    <property type="entry name" value="Ras"/>
    <property type="match status" value="1"/>
</dbReference>
<keyword evidence="2" id="KW-0342">GTP-binding</keyword>
<dbReference type="PRINTS" id="PR00449">
    <property type="entry name" value="RASTRNSFRMNG"/>
</dbReference>
<sequence length="266" mass="29109">MSAELSKLSGKRRSKNDSSPAKSNYVVSPPTKSTNSRAKLILLGDAYVGKTSLILRYVHNTFSPHTLATVGSAYISKTLPQKPPLTLDIWDTAGQERFRGMNMGLYYRGSKGGVIVYDVTSRSSFNKAKIWLKELRDAVGVPENVDVEEPGYVRNGIVLALAGNKRDLVEGKGAGGIRGEDLKLEKGAEGVPKREVTEEEAKQWSSEEGLLFFETSAKDDNDEGVKNLFEEIIFWINVAMKRGGEEKEKETIELSMPKAGGGCCGD</sequence>
<gene>
    <name evidence="4" type="ORF">TrLO_g3560</name>
</gene>
<dbReference type="SUPFAM" id="SSF52540">
    <property type="entry name" value="P-loop containing nucleoside triphosphate hydrolases"/>
    <property type="match status" value="1"/>
</dbReference>
<dbReference type="SMART" id="SM00175">
    <property type="entry name" value="RAB"/>
    <property type="match status" value="1"/>
</dbReference>
<name>A0A9W6ZBD5_9STRA</name>
<evidence type="ECO:0000313" key="5">
    <source>
        <dbReference type="Proteomes" id="UP001165122"/>
    </source>
</evidence>
<evidence type="ECO:0000313" key="4">
    <source>
        <dbReference type="EMBL" id="GMH51089.1"/>
    </source>
</evidence>
<keyword evidence="5" id="KW-1185">Reference proteome</keyword>
<accession>A0A9W6ZBD5</accession>
<feature type="region of interest" description="Disordered" evidence="3">
    <location>
        <begin position="1"/>
        <end position="32"/>
    </location>
</feature>
<evidence type="ECO:0000256" key="2">
    <source>
        <dbReference type="ARBA" id="ARBA00023134"/>
    </source>
</evidence>
<evidence type="ECO:0008006" key="6">
    <source>
        <dbReference type="Google" id="ProtNLM"/>
    </source>
</evidence>
<keyword evidence="1" id="KW-0547">Nucleotide-binding</keyword>
<dbReference type="NCBIfam" id="TIGR00231">
    <property type="entry name" value="small_GTP"/>
    <property type="match status" value="1"/>
</dbReference>
<evidence type="ECO:0000256" key="1">
    <source>
        <dbReference type="ARBA" id="ARBA00022741"/>
    </source>
</evidence>
<comment type="caution">
    <text evidence="4">The sequence shown here is derived from an EMBL/GenBank/DDBJ whole genome shotgun (WGS) entry which is preliminary data.</text>
</comment>
<dbReference type="PANTHER" id="PTHR47977">
    <property type="entry name" value="RAS-RELATED PROTEIN RAB"/>
    <property type="match status" value="1"/>
</dbReference>
<dbReference type="CDD" id="cd00154">
    <property type="entry name" value="Rab"/>
    <property type="match status" value="1"/>
</dbReference>
<dbReference type="Gene3D" id="3.40.50.300">
    <property type="entry name" value="P-loop containing nucleotide triphosphate hydrolases"/>
    <property type="match status" value="1"/>
</dbReference>
<dbReference type="GO" id="GO:0003924">
    <property type="term" value="F:GTPase activity"/>
    <property type="evidence" value="ECO:0007669"/>
    <property type="project" value="InterPro"/>
</dbReference>
<organism evidence="4 5">
    <name type="scientific">Triparma laevis f. longispina</name>
    <dbReference type="NCBI Taxonomy" id="1714387"/>
    <lineage>
        <taxon>Eukaryota</taxon>
        <taxon>Sar</taxon>
        <taxon>Stramenopiles</taxon>
        <taxon>Ochrophyta</taxon>
        <taxon>Bolidophyceae</taxon>
        <taxon>Parmales</taxon>
        <taxon>Triparmaceae</taxon>
        <taxon>Triparma</taxon>
    </lineage>
</organism>